<dbReference type="PROSITE" id="PS51257">
    <property type="entry name" value="PROKAR_LIPOPROTEIN"/>
    <property type="match status" value="1"/>
</dbReference>
<reference evidence="1" key="1">
    <citation type="submission" date="2021-01" db="EMBL/GenBank/DDBJ databases">
        <authorList>
            <consortium name="Genoscope - CEA"/>
            <person name="William W."/>
        </authorList>
    </citation>
    <scope>NUCLEOTIDE SEQUENCE</scope>
</reference>
<gene>
    <name evidence="1" type="ORF">PPRIM_AZ9-3.1.T0200377</name>
</gene>
<comment type="caution">
    <text evidence="1">The sequence shown here is derived from an EMBL/GenBank/DDBJ whole genome shotgun (WGS) entry which is preliminary data.</text>
</comment>
<name>A0A8S1KKX0_PARPR</name>
<evidence type="ECO:0000313" key="1">
    <source>
        <dbReference type="EMBL" id="CAD8053532.1"/>
    </source>
</evidence>
<keyword evidence="2" id="KW-1185">Reference proteome</keyword>
<sequence length="284" mass="33047">MKSSQKYCNLGQFLDNSHFMPTLTSCNNKLCMKSQLSAQGCRKISIHDEIVQRKQGRGKNVLEVSQDDKLFHKGQGSIHSYRSPKNSFTKGKTLVSQTEMINKVSPRLLSPKQQKEVIEYLQKKNEQLVLENKQKQQIINRLIQSGDHTLKINQIQTPQKEQFLPQIPKSVESQRNKVNDIRFPQIKTPEPYIEHRITKKNVINENTRNEHQNIFNVSFGNQLNLNDGTNQQNNQIPYQNSRFQPLNKKQSHPIQTGKKSHFSKLLLKLPQEFHLSSENQQRQI</sequence>
<dbReference type="OMA" id="YIEHRIT"/>
<organism evidence="1 2">
    <name type="scientific">Paramecium primaurelia</name>
    <dbReference type="NCBI Taxonomy" id="5886"/>
    <lineage>
        <taxon>Eukaryota</taxon>
        <taxon>Sar</taxon>
        <taxon>Alveolata</taxon>
        <taxon>Ciliophora</taxon>
        <taxon>Intramacronucleata</taxon>
        <taxon>Oligohymenophorea</taxon>
        <taxon>Peniculida</taxon>
        <taxon>Parameciidae</taxon>
        <taxon>Paramecium</taxon>
    </lineage>
</organism>
<dbReference type="AlphaFoldDB" id="A0A8S1KKX0"/>
<proteinExistence type="predicted"/>
<accession>A0A8S1KKX0</accession>
<dbReference type="Proteomes" id="UP000688137">
    <property type="component" value="Unassembled WGS sequence"/>
</dbReference>
<evidence type="ECO:0000313" key="2">
    <source>
        <dbReference type="Proteomes" id="UP000688137"/>
    </source>
</evidence>
<dbReference type="EMBL" id="CAJJDM010000017">
    <property type="protein sequence ID" value="CAD8053532.1"/>
    <property type="molecule type" value="Genomic_DNA"/>
</dbReference>
<protein>
    <submittedName>
        <fullName evidence="1">Uncharacterized protein</fullName>
    </submittedName>
</protein>